<name>A0A5P6A9Y6_RAOPL</name>
<dbReference type="EMBL" id="CP029752">
    <property type="protein sequence ID" value="QFG76778.1"/>
    <property type="molecule type" value="Genomic_DNA"/>
</dbReference>
<sequence>MVSAATKQPVRPVSGVCGQQRWQRLQLFGQSPAGYSGEYSQSGSLGWNSSRANITAGMSHARDYRQYSAGMSGGVTLYRGGSLCRRHWVTPWRLLKPWRGKYQGFRYQ</sequence>
<dbReference type="AlphaFoldDB" id="A0A5P6A9Y6"/>
<evidence type="ECO:0008006" key="2">
    <source>
        <dbReference type="Google" id="ProtNLM"/>
    </source>
</evidence>
<gene>
    <name evidence="1" type="ORF">DMB90_13140</name>
</gene>
<protein>
    <recommendedName>
        <fullName evidence="2">Outer membrane usher protein fimD</fullName>
    </recommendedName>
</protein>
<organism evidence="1">
    <name type="scientific">Raoultella planticola</name>
    <name type="common">Klebsiella planticola</name>
    <dbReference type="NCBI Taxonomy" id="575"/>
    <lineage>
        <taxon>Bacteria</taxon>
        <taxon>Pseudomonadati</taxon>
        <taxon>Pseudomonadota</taxon>
        <taxon>Gammaproteobacteria</taxon>
        <taxon>Enterobacterales</taxon>
        <taxon>Enterobacteriaceae</taxon>
        <taxon>Klebsiella/Raoultella group</taxon>
        <taxon>Raoultella</taxon>
    </lineage>
</organism>
<proteinExistence type="predicted"/>
<evidence type="ECO:0000313" key="1">
    <source>
        <dbReference type="EMBL" id="QFG76778.1"/>
    </source>
</evidence>
<reference evidence="1" key="1">
    <citation type="submission" date="2018-05" db="EMBL/GenBank/DDBJ databases">
        <title>Bacterial isolates from healthy term breastfed infants carrying antibiotic resistance genes.</title>
        <authorList>
            <person name="Casaburi G."/>
        </authorList>
    </citation>
    <scope>NUCLEOTIDE SEQUENCE [LARGE SCALE GENOMIC DNA]</scope>
    <source>
        <strain evidence="1">7084_4</strain>
    </source>
</reference>
<accession>A0A5P6A9Y6</accession>